<sequence length="94" mass="10693">MLRWKLREVMARVKMTNRELAQVLGVHETSVSRMKTADTMPRIDGDTLNHLCNALNYLYKEKGVDIVISPADLFEYVLEEIGNSSDSSHEPISN</sequence>
<evidence type="ECO:0000259" key="1">
    <source>
        <dbReference type="Pfam" id="PF13443"/>
    </source>
</evidence>
<dbReference type="RefSeq" id="WP_144876089.1">
    <property type="nucleotide sequence ID" value="NZ_LR214367.1"/>
</dbReference>
<dbReference type="AlphaFoldDB" id="A0A563W220"/>
<accession>A0A563W220</accession>
<keyword evidence="3" id="KW-1185">Reference proteome</keyword>
<dbReference type="Proteomes" id="UP000320055">
    <property type="component" value="Unassembled WGS sequence"/>
</dbReference>
<proteinExistence type="predicted"/>
<evidence type="ECO:0000313" key="3">
    <source>
        <dbReference type="Proteomes" id="UP000320055"/>
    </source>
</evidence>
<evidence type="ECO:0000313" key="2">
    <source>
        <dbReference type="EMBL" id="VEP17685.1"/>
    </source>
</evidence>
<dbReference type="EMBL" id="CAACVJ010000595">
    <property type="protein sequence ID" value="VEP17685.1"/>
    <property type="molecule type" value="Genomic_DNA"/>
</dbReference>
<dbReference type="GO" id="GO:0003677">
    <property type="term" value="F:DNA binding"/>
    <property type="evidence" value="ECO:0007669"/>
    <property type="project" value="InterPro"/>
</dbReference>
<dbReference type="Pfam" id="PF13443">
    <property type="entry name" value="HTH_26"/>
    <property type="match status" value="1"/>
</dbReference>
<dbReference type="CDD" id="cd00093">
    <property type="entry name" value="HTH_XRE"/>
    <property type="match status" value="1"/>
</dbReference>
<dbReference type="InterPro" id="IPR010982">
    <property type="entry name" value="Lambda_DNA-bd_dom_sf"/>
</dbReference>
<reference evidence="2 3" key="1">
    <citation type="submission" date="2019-01" db="EMBL/GenBank/DDBJ databases">
        <authorList>
            <person name="Brito A."/>
        </authorList>
    </citation>
    <scope>NUCLEOTIDE SEQUENCE [LARGE SCALE GENOMIC DNA]</scope>
    <source>
        <strain evidence="2">1</strain>
    </source>
</reference>
<gene>
    <name evidence="2" type="ORF">H1P_6340014</name>
</gene>
<dbReference type="InterPro" id="IPR001387">
    <property type="entry name" value="Cro/C1-type_HTH"/>
</dbReference>
<name>A0A563W220_9CYAN</name>
<dbReference type="OrthoDB" id="427043at2"/>
<dbReference type="Gene3D" id="1.10.260.40">
    <property type="entry name" value="lambda repressor-like DNA-binding domains"/>
    <property type="match status" value="1"/>
</dbReference>
<organism evidence="2 3">
    <name type="scientific">Hyella patelloides LEGE 07179</name>
    <dbReference type="NCBI Taxonomy" id="945734"/>
    <lineage>
        <taxon>Bacteria</taxon>
        <taxon>Bacillati</taxon>
        <taxon>Cyanobacteriota</taxon>
        <taxon>Cyanophyceae</taxon>
        <taxon>Pleurocapsales</taxon>
        <taxon>Hyellaceae</taxon>
        <taxon>Hyella</taxon>
    </lineage>
</organism>
<feature type="domain" description="HTH cro/C1-type" evidence="1">
    <location>
        <begin position="5"/>
        <end position="56"/>
    </location>
</feature>
<protein>
    <recommendedName>
        <fullName evidence="1">HTH cro/C1-type domain-containing protein</fullName>
    </recommendedName>
</protein>
<dbReference type="SUPFAM" id="SSF47413">
    <property type="entry name" value="lambda repressor-like DNA-binding domains"/>
    <property type="match status" value="1"/>
</dbReference>